<dbReference type="InterPro" id="IPR007201">
    <property type="entry name" value="Mei2-like_Rrm_C"/>
</dbReference>
<feature type="region of interest" description="Disordered" evidence="3">
    <location>
        <begin position="1081"/>
        <end position="1150"/>
    </location>
</feature>
<dbReference type="InterPro" id="IPR035979">
    <property type="entry name" value="RBD_domain_sf"/>
</dbReference>
<feature type="region of interest" description="Disordered" evidence="3">
    <location>
        <begin position="537"/>
        <end position="565"/>
    </location>
</feature>
<dbReference type="EMBL" id="OZ023703">
    <property type="protein sequence ID" value="CAK9872209.1"/>
    <property type="molecule type" value="Genomic_DNA"/>
</dbReference>
<dbReference type="Proteomes" id="UP001497522">
    <property type="component" value="Chromosome 2"/>
</dbReference>
<feature type="compositionally biased region" description="Low complexity" evidence="3">
    <location>
        <begin position="903"/>
        <end position="913"/>
    </location>
</feature>
<dbReference type="InterPro" id="IPR012677">
    <property type="entry name" value="Nucleotide-bd_a/b_plait_sf"/>
</dbReference>
<protein>
    <recommendedName>
        <fullName evidence="4">RRM domain-containing protein</fullName>
    </recommendedName>
</protein>
<proteinExistence type="predicted"/>
<feature type="domain" description="RRM" evidence="4">
    <location>
        <begin position="611"/>
        <end position="684"/>
    </location>
</feature>
<dbReference type="SUPFAM" id="SSF54928">
    <property type="entry name" value="RNA-binding domain, RBD"/>
    <property type="match status" value="2"/>
</dbReference>
<keyword evidence="1 2" id="KW-0694">RNA-binding</keyword>
<gene>
    <name evidence="5" type="ORF">CSSPJE1EN2_LOCUS14806</name>
</gene>
<dbReference type="InterPro" id="IPR000504">
    <property type="entry name" value="RRM_dom"/>
</dbReference>
<name>A0ABP1BBK8_9BRYO</name>
<evidence type="ECO:0000259" key="4">
    <source>
        <dbReference type="PROSITE" id="PS50102"/>
    </source>
</evidence>
<feature type="compositionally biased region" description="Polar residues" evidence="3">
    <location>
        <begin position="1141"/>
        <end position="1150"/>
    </location>
</feature>
<evidence type="ECO:0000313" key="6">
    <source>
        <dbReference type="Proteomes" id="UP001497522"/>
    </source>
</evidence>
<dbReference type="SMART" id="SM00360">
    <property type="entry name" value="RRM"/>
    <property type="match status" value="3"/>
</dbReference>
<dbReference type="CDD" id="cd12530">
    <property type="entry name" value="RRM3_EAR1_like"/>
    <property type="match status" value="1"/>
</dbReference>
<dbReference type="InterPro" id="IPR034458">
    <property type="entry name" value="EAR1-like_RRM3"/>
</dbReference>
<evidence type="ECO:0000256" key="2">
    <source>
        <dbReference type="PROSITE-ProRule" id="PRU00176"/>
    </source>
</evidence>
<dbReference type="Gene3D" id="3.30.70.330">
    <property type="match status" value="2"/>
</dbReference>
<dbReference type="PROSITE" id="PS50102">
    <property type="entry name" value="RRM"/>
    <property type="match status" value="1"/>
</dbReference>
<feature type="region of interest" description="Disordered" evidence="3">
    <location>
        <begin position="847"/>
        <end position="913"/>
    </location>
</feature>
<evidence type="ECO:0000313" key="5">
    <source>
        <dbReference type="EMBL" id="CAK9872209.1"/>
    </source>
</evidence>
<sequence length="1150" mass="124116">MNSVALAVVRGFGFPNVKLLQQDLPFFQVSKRGTSASAPILTETITRTSKESALRHTSSLMSGKIVAVADVQQLPPTPSPSVSSSDAAFAAAAANEGLAKVVQHRTSLDPERGMEGVLAGNNNSVSMNELNNRYGASPVTTTTTTSLEGGLEGMSLNSGDYRDSAPEGIAVTHHQQTSVNEPVVNGGLFTYSSSEMVEREYISPQQLVGQVDEYNNTSTTQQSLRGIGGGYDSQRSHEHRPQLPPAILLPEQTMVDKEFGVLQHQADQSDAEAHHAYGLPAYLVVSPSCRDGKQMVLDHNGKQVLLDPNAREYTPSQSLCASPVLPPGLLHMAVPTPYHIEQPHLYTQGVDVGQPASRMVYGPDYSGGSMFPLYCNGGAVGFAPVTGPQSPTTWEHLAVPDLMQHQSSQGSPSGILTPAAAIGLGQPVHSHHLPYATIQPFISVGCPTMAASGSSLIAHPALTGREHVSRALLLNGVPIDMDEHQLKKEMEEWGPVRALGMERQHEGLVTVHYYDLRHTKEALGDIQQQHLWHQQRMQRRFQRQRSGGPHLHGESGYDRQDRGKHADRALDEAACDLGLATTRGLIAGKVMWAQYTSPSGAFTGPDALNQGTLVVFNLDADMPLDKLKAVFEEYGTVKELRETPAKKLHKFVEFYDVRDAAKALKSLDNQEIGGKRVKIEFSRPGGQAYKARVAQQAQVQQEQSAPLFAGTSSRSSISCTAAGGVPGPMYVSWNADSAGGPNQAINSQQTGPPYLWTGYGSITGGTPISPLGMVQPQQWGSTASQVQTLSYGPLQTGPQSPGGVSLLMGVERSLPIGLAEGRTIGVGFGGAPSSGVGESLGLISDFGRENNTHSGQRRGDGFSSRRKRIASMNGNGGSYGRFELMQQCQSGKVASRDGSGTGKPSLPMKSSSSQSVLSQYIFDEGDQQSNESPRTTLMIKNIPNKYSQAMLLQLLDKHCLHSNSNLEDPNEPPSAYDFVYLPIDFKNRCNLGYAFVNFTSVEATRRLYKAFHAQQWEAFNSRKICQVTYARVQGRAALEEHFRNSRFACDNDEYLPLCFSPPRNGTTPSPPTVAAGHSVGCAVGSSSSHEDQGSGWMTRDGDVRERVGDENTKRVPSNGINNNHEQEMEQAGVHGRVLGGNRTNGPQHHR</sequence>
<evidence type="ECO:0000256" key="3">
    <source>
        <dbReference type="SAM" id="MobiDB-lite"/>
    </source>
</evidence>
<feature type="compositionally biased region" description="Polar residues" evidence="3">
    <location>
        <begin position="1114"/>
        <end position="1123"/>
    </location>
</feature>
<evidence type="ECO:0000256" key="1">
    <source>
        <dbReference type="ARBA" id="ARBA00022884"/>
    </source>
</evidence>
<accession>A0ABP1BBK8</accession>
<keyword evidence="6" id="KW-1185">Reference proteome</keyword>
<feature type="compositionally biased region" description="Basic and acidic residues" evidence="3">
    <location>
        <begin position="551"/>
        <end position="565"/>
    </location>
</feature>
<reference evidence="5 6" key="1">
    <citation type="submission" date="2024-03" db="EMBL/GenBank/DDBJ databases">
        <authorList>
            <consortium name="ELIXIR-Norway"/>
            <consortium name="Elixir Norway"/>
        </authorList>
    </citation>
    <scope>NUCLEOTIDE SEQUENCE [LARGE SCALE GENOMIC DNA]</scope>
</reference>
<dbReference type="PANTHER" id="PTHR23189">
    <property type="entry name" value="RNA RECOGNITION MOTIF-CONTAINING"/>
    <property type="match status" value="1"/>
</dbReference>
<dbReference type="Pfam" id="PF04059">
    <property type="entry name" value="RRM_2"/>
    <property type="match status" value="1"/>
</dbReference>
<feature type="compositionally biased region" description="Basic and acidic residues" evidence="3">
    <location>
        <begin position="1099"/>
        <end position="1113"/>
    </location>
</feature>
<dbReference type="Pfam" id="PF00076">
    <property type="entry name" value="RRM_1"/>
    <property type="match status" value="1"/>
</dbReference>
<organism evidence="5 6">
    <name type="scientific">Sphagnum jensenii</name>
    <dbReference type="NCBI Taxonomy" id="128206"/>
    <lineage>
        <taxon>Eukaryota</taxon>
        <taxon>Viridiplantae</taxon>
        <taxon>Streptophyta</taxon>
        <taxon>Embryophyta</taxon>
        <taxon>Bryophyta</taxon>
        <taxon>Sphagnophytina</taxon>
        <taxon>Sphagnopsida</taxon>
        <taxon>Sphagnales</taxon>
        <taxon>Sphagnaceae</taxon>
        <taxon>Sphagnum</taxon>
    </lineage>
</organism>
<feature type="region of interest" description="Disordered" evidence="3">
    <location>
        <begin position="219"/>
        <end position="239"/>
    </location>
</feature>